<keyword evidence="3" id="KW-1185">Reference proteome</keyword>
<dbReference type="PANTHER" id="PTHR43031:SF1">
    <property type="entry name" value="PYRIDINE NUCLEOTIDE-DISULPHIDE OXIDOREDUCTASE"/>
    <property type="match status" value="1"/>
</dbReference>
<dbReference type="InterPro" id="IPR050229">
    <property type="entry name" value="GlpE_sulfurtransferase"/>
</dbReference>
<proteinExistence type="predicted"/>
<dbReference type="RefSeq" id="WP_343332963.1">
    <property type="nucleotide sequence ID" value="NZ_JAPOHD010000020.1"/>
</dbReference>
<organism evidence="2 3">
    <name type="scientific">Draconibacterium aestuarii</name>
    <dbReference type="NCBI Taxonomy" id="2998507"/>
    <lineage>
        <taxon>Bacteria</taxon>
        <taxon>Pseudomonadati</taxon>
        <taxon>Bacteroidota</taxon>
        <taxon>Bacteroidia</taxon>
        <taxon>Marinilabiliales</taxon>
        <taxon>Prolixibacteraceae</taxon>
        <taxon>Draconibacterium</taxon>
    </lineage>
</organism>
<reference evidence="2" key="1">
    <citation type="submission" date="2022-11" db="EMBL/GenBank/DDBJ databases">
        <title>Marilongibacter aestuarii gen. nov., sp. nov., isolated from tidal flat sediment.</title>
        <authorList>
            <person name="Jiayan W."/>
        </authorList>
    </citation>
    <scope>NUCLEOTIDE SEQUENCE</scope>
    <source>
        <strain evidence="2">Z1-6</strain>
    </source>
</reference>
<dbReference type="Proteomes" id="UP001145087">
    <property type="component" value="Unassembled WGS sequence"/>
</dbReference>
<comment type="caution">
    <text evidence="2">The sequence shown here is derived from an EMBL/GenBank/DDBJ whole genome shotgun (WGS) entry which is preliminary data.</text>
</comment>
<sequence>MKNIRYLIQSFSILILVVLFSCTGGEKKTSQAEASTSVQSKAEPVEINDEAKALLAYLDEMGDYVNTRSFPSLIKAASVYEEMDKNNLIIDLRTPEAFAKGHIKGAKQVEFTQLPGYFTNTIKPFEYDRIILVCYSGQSSSYAASLLRLTGYGNVYSMRWGMSAWNEEPATDSWFEHIASGYQNKLETGSNDKPGTFDFPRMNTGIKDGETILSNRFIALFEAGFPDAIIEAEKVFEQPDKYFIINYDRRDKYEAGHIPGAVRYKPNGTLGIVSEMQTIPNDKEIVIYCGTGHNSGFVTAYLRLFGYDAKTLIYGNNSFMYDKMVTEKGTMSWLPFTKDEIGNYPLVKD</sequence>
<dbReference type="InterPro" id="IPR001763">
    <property type="entry name" value="Rhodanese-like_dom"/>
</dbReference>
<dbReference type="SMART" id="SM00450">
    <property type="entry name" value="RHOD"/>
    <property type="match status" value="2"/>
</dbReference>
<gene>
    <name evidence="2" type="ORF">OU798_09765</name>
</gene>
<dbReference type="EMBL" id="JAPOHD010000020">
    <property type="protein sequence ID" value="MCY1720629.1"/>
    <property type="molecule type" value="Genomic_DNA"/>
</dbReference>
<dbReference type="SUPFAM" id="SSF52821">
    <property type="entry name" value="Rhodanese/Cell cycle control phosphatase"/>
    <property type="match status" value="2"/>
</dbReference>
<dbReference type="PANTHER" id="PTHR43031">
    <property type="entry name" value="FAD-DEPENDENT OXIDOREDUCTASE"/>
    <property type="match status" value="1"/>
</dbReference>
<dbReference type="Pfam" id="PF00581">
    <property type="entry name" value="Rhodanese"/>
    <property type="match status" value="2"/>
</dbReference>
<feature type="domain" description="Rhodanese" evidence="1">
    <location>
        <begin position="83"/>
        <end position="174"/>
    </location>
</feature>
<evidence type="ECO:0000313" key="3">
    <source>
        <dbReference type="Proteomes" id="UP001145087"/>
    </source>
</evidence>
<evidence type="ECO:0000313" key="2">
    <source>
        <dbReference type="EMBL" id="MCY1720629.1"/>
    </source>
</evidence>
<dbReference type="InterPro" id="IPR036873">
    <property type="entry name" value="Rhodanese-like_dom_sf"/>
</dbReference>
<protein>
    <submittedName>
        <fullName evidence="2">Rhodanese-like domain-containing protein</fullName>
    </submittedName>
</protein>
<dbReference type="PROSITE" id="PS50206">
    <property type="entry name" value="RHODANESE_3"/>
    <property type="match status" value="2"/>
</dbReference>
<name>A0A9X3J4N4_9BACT</name>
<accession>A0A9X3J4N4</accession>
<dbReference type="Gene3D" id="3.40.250.10">
    <property type="entry name" value="Rhodanese-like domain"/>
    <property type="match status" value="2"/>
</dbReference>
<dbReference type="PROSITE" id="PS51257">
    <property type="entry name" value="PROKAR_LIPOPROTEIN"/>
    <property type="match status" value="1"/>
</dbReference>
<dbReference type="AlphaFoldDB" id="A0A9X3J4N4"/>
<feature type="domain" description="Rhodanese" evidence="1">
    <location>
        <begin position="247"/>
        <end position="328"/>
    </location>
</feature>
<evidence type="ECO:0000259" key="1">
    <source>
        <dbReference type="PROSITE" id="PS50206"/>
    </source>
</evidence>
<dbReference type="CDD" id="cd00158">
    <property type="entry name" value="RHOD"/>
    <property type="match status" value="2"/>
</dbReference>